<reference evidence="1 2" key="1">
    <citation type="submission" date="2019-09" db="EMBL/GenBank/DDBJ databases">
        <title>Whole-genome sequence of the purple sulfur bacterium Thiohalocapsa marina DSM 19078.</title>
        <authorList>
            <person name="Kyndt J.A."/>
            <person name="Meyer T.E."/>
        </authorList>
    </citation>
    <scope>NUCLEOTIDE SEQUENCE [LARGE SCALE GENOMIC DNA]</scope>
    <source>
        <strain evidence="1 2">DSM 19078</strain>
    </source>
</reference>
<dbReference type="EMBL" id="VWXX01000020">
    <property type="protein sequence ID" value="KAA6184401.1"/>
    <property type="molecule type" value="Genomic_DNA"/>
</dbReference>
<organism evidence="1 2">
    <name type="scientific">Thiohalocapsa marina</name>
    <dbReference type="NCBI Taxonomy" id="424902"/>
    <lineage>
        <taxon>Bacteria</taxon>
        <taxon>Pseudomonadati</taxon>
        <taxon>Pseudomonadota</taxon>
        <taxon>Gammaproteobacteria</taxon>
        <taxon>Chromatiales</taxon>
        <taxon>Chromatiaceae</taxon>
        <taxon>Thiohalocapsa</taxon>
    </lineage>
</organism>
<name>A0A5M8FMM3_9GAMM</name>
<proteinExistence type="predicted"/>
<dbReference type="OrthoDB" id="9927354at2"/>
<dbReference type="Proteomes" id="UP000322981">
    <property type="component" value="Unassembled WGS sequence"/>
</dbReference>
<evidence type="ECO:0000313" key="1">
    <source>
        <dbReference type="EMBL" id="KAA6184401.1"/>
    </source>
</evidence>
<comment type="caution">
    <text evidence="1">The sequence shown here is derived from an EMBL/GenBank/DDBJ whole genome shotgun (WGS) entry which is preliminary data.</text>
</comment>
<accession>A0A5M8FMM3</accession>
<sequence length="76" mass="8921">MYTNENAHLARLVISGPFGIVKYTVRIVWKFLWFYRIEATRPTQLPGRRVLMPGERAWVPKRGVQRVVQAEPRSKP</sequence>
<dbReference type="RefSeq" id="WP_150093759.1">
    <property type="nucleotide sequence ID" value="NZ_JBFUOH010000116.1"/>
</dbReference>
<keyword evidence="2" id="KW-1185">Reference proteome</keyword>
<protein>
    <submittedName>
        <fullName evidence="1">Uncharacterized protein</fullName>
    </submittedName>
</protein>
<evidence type="ECO:0000313" key="2">
    <source>
        <dbReference type="Proteomes" id="UP000322981"/>
    </source>
</evidence>
<gene>
    <name evidence="1" type="ORF">F2Q65_12550</name>
</gene>
<dbReference type="AlphaFoldDB" id="A0A5M8FMM3"/>